<dbReference type="PANTHER" id="PTHR43358:SF4">
    <property type="entry name" value="ALPHA_BETA HYDROLASE FOLD-1 DOMAIN-CONTAINING PROTEIN"/>
    <property type="match status" value="1"/>
</dbReference>
<dbReference type="InterPro" id="IPR022742">
    <property type="entry name" value="Hydrolase_4"/>
</dbReference>
<dbReference type="eggNOG" id="KOG1552">
    <property type="taxonomic scope" value="Eukaryota"/>
</dbReference>
<feature type="region of interest" description="Disordered" evidence="1">
    <location>
        <begin position="324"/>
        <end position="348"/>
    </location>
</feature>
<dbReference type="PANTHER" id="PTHR43358">
    <property type="entry name" value="ALPHA/BETA-HYDROLASE"/>
    <property type="match status" value="1"/>
</dbReference>
<feature type="domain" description="Serine aminopeptidase S33" evidence="2">
    <location>
        <begin position="73"/>
        <end position="186"/>
    </location>
</feature>
<dbReference type="InterPro" id="IPR052920">
    <property type="entry name" value="DNA-binding_regulatory"/>
</dbReference>
<feature type="compositionally biased region" description="Low complexity" evidence="1">
    <location>
        <begin position="331"/>
        <end position="348"/>
    </location>
</feature>
<sequence length="361" mass="42202">MLENIQNKYEDIWKSIIRPPRDTYQIEDLGKKYKKQQNQLIKQNKNRQDIDLKNPRGHILKCSYFKSQNQQIQPCVIYLHGNSSSRFESLDCLKVLIPRNISLFSFDFSGCGHSQGKYISLGWYEREDVQTVINYLKQTKKVNQISIWGRSMGAVTSLMYADRDPRISGIVSDSAFSSLKKLAEELCQQNTKIPSFIVSIALQVVKKKIQEEAQFNIFEIDPLNNHIDKIKSPIFFVAGNQDKFISPNHSILLHQKYSNKNKNINFIDADHNSKRPIYILEKIGNFFLQCFILEKKNDLNFYSVIKNDSKQKQQYVQKIKYNNKKNKDNIKNNNNNNSNNNKNNNNNNNIIQQQQLLLLQQ</sequence>
<proteinExistence type="predicted"/>
<dbReference type="OMA" id="FEGGHNG"/>
<evidence type="ECO:0000259" key="2">
    <source>
        <dbReference type="Pfam" id="PF12146"/>
    </source>
</evidence>
<dbReference type="SUPFAM" id="SSF53474">
    <property type="entry name" value="alpha/beta-Hydrolases"/>
    <property type="match status" value="1"/>
</dbReference>
<dbReference type="InterPro" id="IPR029058">
    <property type="entry name" value="AB_hydrolase_fold"/>
</dbReference>
<organism evidence="3 4">
    <name type="scientific">Ichthyophthirius multifiliis</name>
    <name type="common">White spot disease agent</name>
    <name type="synonym">Ich</name>
    <dbReference type="NCBI Taxonomy" id="5932"/>
    <lineage>
        <taxon>Eukaryota</taxon>
        <taxon>Sar</taxon>
        <taxon>Alveolata</taxon>
        <taxon>Ciliophora</taxon>
        <taxon>Intramacronucleata</taxon>
        <taxon>Oligohymenophorea</taxon>
        <taxon>Hymenostomatida</taxon>
        <taxon>Ophryoglenina</taxon>
        <taxon>Ichthyophthirius</taxon>
    </lineage>
</organism>
<dbReference type="EMBL" id="GL983704">
    <property type="protein sequence ID" value="EGR32351.1"/>
    <property type="molecule type" value="Genomic_DNA"/>
</dbReference>
<dbReference type="Gene3D" id="3.40.50.1820">
    <property type="entry name" value="alpha/beta hydrolase"/>
    <property type="match status" value="1"/>
</dbReference>
<dbReference type="Proteomes" id="UP000008983">
    <property type="component" value="Unassembled WGS sequence"/>
</dbReference>
<name>G0QR06_ICHMU</name>
<protein>
    <recommendedName>
        <fullName evidence="2">Serine aminopeptidase S33 domain-containing protein</fullName>
    </recommendedName>
</protein>
<dbReference type="GeneID" id="14908510"/>
<dbReference type="AlphaFoldDB" id="G0QR06"/>
<reference evidence="3 4" key="1">
    <citation type="submission" date="2011-07" db="EMBL/GenBank/DDBJ databases">
        <authorList>
            <person name="Coyne R."/>
            <person name="Brami D."/>
            <person name="Johnson J."/>
            <person name="Hostetler J."/>
            <person name="Hannick L."/>
            <person name="Clark T."/>
            <person name="Cassidy-Hanley D."/>
            <person name="Inman J."/>
        </authorList>
    </citation>
    <scope>NUCLEOTIDE SEQUENCE [LARGE SCALE GENOMIC DNA]</scope>
    <source>
        <strain evidence="3 4">G5</strain>
    </source>
</reference>
<dbReference type="InParanoid" id="G0QR06"/>
<evidence type="ECO:0000256" key="1">
    <source>
        <dbReference type="SAM" id="MobiDB-lite"/>
    </source>
</evidence>
<evidence type="ECO:0000313" key="3">
    <source>
        <dbReference type="EMBL" id="EGR32351.1"/>
    </source>
</evidence>
<keyword evidence="4" id="KW-1185">Reference proteome</keyword>
<dbReference type="Pfam" id="PF12146">
    <property type="entry name" value="Hydrolase_4"/>
    <property type="match status" value="1"/>
</dbReference>
<gene>
    <name evidence="3" type="ORF">IMG5_086710</name>
</gene>
<accession>G0QR06</accession>
<dbReference type="RefSeq" id="XP_004035837.1">
    <property type="nucleotide sequence ID" value="XM_004035789.1"/>
</dbReference>
<dbReference type="STRING" id="857967.G0QR06"/>
<dbReference type="OrthoDB" id="10249433at2759"/>
<evidence type="ECO:0000313" key="4">
    <source>
        <dbReference type="Proteomes" id="UP000008983"/>
    </source>
</evidence>